<dbReference type="PANTHER" id="PTHR12585:SF69">
    <property type="entry name" value="FI11703P"/>
    <property type="match status" value="1"/>
</dbReference>
<dbReference type="InterPro" id="IPR039781">
    <property type="entry name" value="Rad21/Rec8-like"/>
</dbReference>
<dbReference type="InterPro" id="IPR006909">
    <property type="entry name" value="Rad21/Rec8_C_eu"/>
</dbReference>
<dbReference type="EMBL" id="LXTC01000003">
    <property type="protein sequence ID" value="OBA20981.1"/>
    <property type="molecule type" value="Genomic_DNA"/>
</dbReference>
<dbReference type="GeneID" id="30031792"/>
<sequence>MSELLVARQGPLAHVWLASNYDKKLSKQQFLNTNIVASSSLISARQIRPAAAQDPAHDTITLRLSGQLLLGIVRIYSRKTKYLLDDINDTLHKLKTSFQYASGASLGPAAVLAAAVNLPPQRTTLSSFSRITLQDQISGHDLFYQDDLVLDDAADQTAAASARLLQDSVASQLPDPDAPDRSVEIGRAGTDPDDAADLDLDLDLDFDLDADRSIEVGRDAQAALPDADQSVLDIGGKSPVQRGGLPDVTFDLDLPGDAPDAAPSTAPDAPQPPAPAVAVRTAKRRLVVDSQEDVERGIPNEVLRSIQALQATGRLPEDSLTLRLTPEEKLDLIHELAAPIQSKKRKIWNLDEQLRERCLELSAEEDALRADGPADESLDLDMDMDTNIDFDLSLPGLDSDHAPESPQKQPDNGDELVEDSGPENLRSTSQVAEHLRQFFFDKPAVTLDELMDKDTAPGVPTPLGTTHKSASAVRISNRREASKCFFELLVLATQDCVSLEQETPSAGTQIPDELRVRPRDLLVSKFL</sequence>
<keyword evidence="8" id="KW-1185">Reference proteome</keyword>
<reference evidence="7 8" key="1">
    <citation type="submission" date="2016-05" db="EMBL/GenBank/DDBJ databases">
        <title>Comparative genomics of biotechnologically important yeasts.</title>
        <authorList>
            <consortium name="DOE Joint Genome Institute"/>
            <person name="Riley R."/>
            <person name="Haridas S."/>
            <person name="Wolfe K.H."/>
            <person name="Lopes M.R."/>
            <person name="Hittinger C.T."/>
            <person name="Goker M."/>
            <person name="Salamov A."/>
            <person name="Wisecaver J."/>
            <person name="Long T.M."/>
            <person name="Aerts A.L."/>
            <person name="Barry K."/>
            <person name="Choi C."/>
            <person name="Clum A."/>
            <person name="Coughlan A.Y."/>
            <person name="Deshpande S."/>
            <person name="Douglass A.P."/>
            <person name="Hanson S.J."/>
            <person name="Klenk H.-P."/>
            <person name="LaButti K."/>
            <person name="Lapidus A."/>
            <person name="Lindquist E."/>
            <person name="Lipzen A."/>
            <person name="Meier-kolthoff J.P."/>
            <person name="Ohm R.A."/>
            <person name="Otillar R.P."/>
            <person name="Pangilinan J."/>
            <person name="Peng Y."/>
            <person name="Rokas A."/>
            <person name="Rosa C.A."/>
            <person name="Scheuner C."/>
            <person name="Sibirny A.A."/>
            <person name="Slot J.C."/>
            <person name="Stielow J.B."/>
            <person name="Sun H."/>
            <person name="Kurtzman C.P."/>
            <person name="Blackwell M."/>
            <person name="Grigoriev I.V."/>
            <person name="Jeffries T.W."/>
        </authorList>
    </citation>
    <scope>NUCLEOTIDE SEQUENCE [LARGE SCALE GENOMIC DNA]</scope>
    <source>
        <strain evidence="7 8">NRRL YB-4993</strain>
    </source>
</reference>
<dbReference type="Pfam" id="PF04825">
    <property type="entry name" value="Rad21_Rec8_N"/>
    <property type="match status" value="1"/>
</dbReference>
<evidence type="ECO:0000313" key="7">
    <source>
        <dbReference type="EMBL" id="OBA20981.1"/>
    </source>
</evidence>
<gene>
    <name evidence="7" type="ORF">METBIDRAFT_78085</name>
</gene>
<dbReference type="GO" id="GO:0003682">
    <property type="term" value="F:chromatin binding"/>
    <property type="evidence" value="ECO:0007669"/>
    <property type="project" value="TreeGrafter"/>
</dbReference>
<dbReference type="Gene3D" id="1.10.10.580">
    <property type="entry name" value="Structural maintenance of chromosome 1. Chain E"/>
    <property type="match status" value="1"/>
</dbReference>
<organism evidence="7 8">
    <name type="scientific">Metschnikowia bicuspidata var. bicuspidata NRRL YB-4993</name>
    <dbReference type="NCBI Taxonomy" id="869754"/>
    <lineage>
        <taxon>Eukaryota</taxon>
        <taxon>Fungi</taxon>
        <taxon>Dikarya</taxon>
        <taxon>Ascomycota</taxon>
        <taxon>Saccharomycotina</taxon>
        <taxon>Pichiomycetes</taxon>
        <taxon>Metschnikowiaceae</taxon>
        <taxon>Metschnikowia</taxon>
    </lineage>
</organism>
<protein>
    <recommendedName>
        <fullName evidence="9">Rad21/Rec8-like protein N-terminal domain-containing protein</fullName>
    </recommendedName>
</protein>
<feature type="region of interest" description="Disordered" evidence="4">
    <location>
        <begin position="389"/>
        <end position="423"/>
    </location>
</feature>
<accession>A0A1A0HAE1</accession>
<feature type="domain" description="Rad21/Rec8-like protein N-terminal" evidence="6">
    <location>
        <begin position="2"/>
        <end position="101"/>
    </location>
</feature>
<keyword evidence="3" id="KW-0539">Nucleus</keyword>
<dbReference type="Pfam" id="PF04824">
    <property type="entry name" value="Rad21_Rec8"/>
    <property type="match status" value="1"/>
</dbReference>
<dbReference type="GO" id="GO:0008278">
    <property type="term" value="C:cohesin complex"/>
    <property type="evidence" value="ECO:0007669"/>
    <property type="project" value="InterPro"/>
</dbReference>
<comment type="caution">
    <text evidence="7">The sequence shown here is derived from an EMBL/GenBank/DDBJ whole genome shotgun (WGS) entry which is preliminary data.</text>
</comment>
<dbReference type="InterPro" id="IPR036390">
    <property type="entry name" value="WH_DNA-bd_sf"/>
</dbReference>
<dbReference type="GO" id="GO:0005634">
    <property type="term" value="C:nucleus"/>
    <property type="evidence" value="ECO:0007669"/>
    <property type="project" value="UniProtKB-SubCell"/>
</dbReference>
<dbReference type="InterPro" id="IPR006910">
    <property type="entry name" value="Rad21_Rec8_N"/>
</dbReference>
<dbReference type="SUPFAM" id="SSF46785">
    <property type="entry name" value="Winged helix' DNA-binding domain"/>
    <property type="match status" value="1"/>
</dbReference>
<dbReference type="GO" id="GO:0007062">
    <property type="term" value="P:sister chromatid cohesion"/>
    <property type="evidence" value="ECO:0007669"/>
    <property type="project" value="InterPro"/>
</dbReference>
<dbReference type="RefSeq" id="XP_018711491.1">
    <property type="nucleotide sequence ID" value="XM_018858816.1"/>
</dbReference>
<evidence type="ECO:0000259" key="6">
    <source>
        <dbReference type="Pfam" id="PF04825"/>
    </source>
</evidence>
<proteinExistence type="inferred from homology"/>
<evidence type="ECO:0000256" key="1">
    <source>
        <dbReference type="ARBA" id="ARBA00004123"/>
    </source>
</evidence>
<dbReference type="OrthoDB" id="10071381at2759"/>
<evidence type="ECO:0000256" key="3">
    <source>
        <dbReference type="ARBA" id="ARBA00023242"/>
    </source>
</evidence>
<evidence type="ECO:0000313" key="8">
    <source>
        <dbReference type="Proteomes" id="UP000092555"/>
    </source>
</evidence>
<feature type="domain" description="Rad21/Rec8-like protein C-terminal eukaryotic" evidence="5">
    <location>
        <begin position="476"/>
        <end position="504"/>
    </location>
</feature>
<evidence type="ECO:0000259" key="5">
    <source>
        <dbReference type="Pfam" id="PF04824"/>
    </source>
</evidence>
<comment type="similarity">
    <text evidence="2">Belongs to the rad21 family.</text>
</comment>
<dbReference type="PANTHER" id="PTHR12585">
    <property type="entry name" value="SCC1 / RAD21 FAMILY MEMBER"/>
    <property type="match status" value="1"/>
</dbReference>
<evidence type="ECO:0000256" key="2">
    <source>
        <dbReference type="ARBA" id="ARBA00009870"/>
    </source>
</evidence>
<feature type="compositionally biased region" description="Low complexity" evidence="4">
    <location>
        <begin position="254"/>
        <end position="268"/>
    </location>
</feature>
<name>A0A1A0HAE1_9ASCO</name>
<comment type="subcellular location">
    <subcellularLocation>
        <location evidence="1">Nucleus</location>
    </subcellularLocation>
</comment>
<feature type="region of interest" description="Disordered" evidence="4">
    <location>
        <begin position="254"/>
        <end position="274"/>
    </location>
</feature>
<dbReference type="Proteomes" id="UP000092555">
    <property type="component" value="Unassembled WGS sequence"/>
</dbReference>
<dbReference type="GO" id="GO:1990414">
    <property type="term" value="P:replication-born double-strand break repair via sister chromatid exchange"/>
    <property type="evidence" value="ECO:0007669"/>
    <property type="project" value="TreeGrafter"/>
</dbReference>
<feature type="region of interest" description="Disordered" evidence="4">
    <location>
        <begin position="171"/>
        <end position="196"/>
    </location>
</feature>
<feature type="compositionally biased region" description="Acidic residues" evidence="4">
    <location>
        <begin position="412"/>
        <end position="421"/>
    </location>
</feature>
<dbReference type="STRING" id="869754.A0A1A0HAE1"/>
<evidence type="ECO:0000256" key="4">
    <source>
        <dbReference type="SAM" id="MobiDB-lite"/>
    </source>
</evidence>
<evidence type="ECO:0008006" key="9">
    <source>
        <dbReference type="Google" id="ProtNLM"/>
    </source>
</evidence>
<dbReference type="AlphaFoldDB" id="A0A1A0HAE1"/>
<dbReference type="InterPro" id="IPR023093">
    <property type="entry name" value="ScpA-like_C"/>
</dbReference>